<dbReference type="Proteomes" id="UP000653127">
    <property type="component" value="Unassembled WGS sequence"/>
</dbReference>
<feature type="transmembrane region" description="Helical" evidence="10">
    <location>
        <begin position="401"/>
        <end position="419"/>
    </location>
</feature>
<dbReference type="Gene3D" id="1.10.3370.10">
    <property type="entry name" value="SecY subunit domain"/>
    <property type="match status" value="1"/>
</dbReference>
<comment type="similarity">
    <text evidence="2 10 11">Belongs to the SecY/SEC61-alpha family.</text>
</comment>
<feature type="transmembrane region" description="Helical" evidence="10">
    <location>
        <begin position="375"/>
        <end position="395"/>
    </location>
</feature>
<comment type="subunit">
    <text evidence="10">Component of the Sec protein translocase complex. Heterotrimer consisting of SecY, SecE and SecG subunits. The heterotrimers can form oligomers, although 1 heterotrimer is thought to be able to translocate proteins. Interacts with the ribosome. Interacts with SecDF, and other proteins may be involved. Interacts with SecA.</text>
</comment>
<feature type="transmembrane region" description="Helical" evidence="10">
    <location>
        <begin position="272"/>
        <end position="296"/>
    </location>
</feature>
<dbReference type="NCBIfam" id="TIGR00967">
    <property type="entry name" value="3a0501s007"/>
    <property type="match status" value="1"/>
</dbReference>
<keyword evidence="5 10" id="KW-0653">Protein transport</keyword>
<dbReference type="GO" id="GO:0005886">
    <property type="term" value="C:plasma membrane"/>
    <property type="evidence" value="ECO:0007669"/>
    <property type="project" value="UniProtKB-SubCell"/>
</dbReference>
<dbReference type="Pfam" id="PF00344">
    <property type="entry name" value="SecY"/>
    <property type="match status" value="1"/>
</dbReference>
<dbReference type="PIRSF" id="PIRSF004557">
    <property type="entry name" value="SecY"/>
    <property type="match status" value="1"/>
</dbReference>
<feature type="transmembrane region" description="Helical" evidence="10">
    <location>
        <begin position="316"/>
        <end position="337"/>
    </location>
</feature>
<evidence type="ECO:0000256" key="10">
    <source>
        <dbReference type="HAMAP-Rule" id="MF_01465"/>
    </source>
</evidence>
<keyword evidence="3 10" id="KW-0813">Transport</keyword>
<sequence>MFSTLRNAWRVADIRKKLLYTLMILVIFRIGSAIPVPFLDPSALKEMVSSQGNLLGYIDILTGGAFANATIFAMSITPYITSSIVIQLLTIAIPALERLAKEGEEGRKQINKITRYTAGGLALVQAIAYFIMLRNLGALTYNSGFAFWFSAVVIVTVFTAGASLIVWLGERIDEKGIGNGISMILFAGILSRGPSAVMRLWSYIQMANQGETQYYFLVPLVVVLFLVIIAFIVLMTNAERRIPVQYAKRVVGRKMYGGQSTHIPIKVNMSGVLPIIFASSLLSIPGTIKGFAYANATVEQMQGFGYKLLSLFDYNNWLYAILYFILIIAFNYFYVAIQYNPIEMANNLQKNNGGIPGIRPGRPTSDFIARVISKITLIGALFLAVIAILPIGLGAITRMNISLGGTSILILVGVALDTMRQLESQMMMRHYKGFLE</sequence>
<organism evidence="12 13">
    <name type="scientific">Ligaoa zhengdingensis</name>
    <dbReference type="NCBI Taxonomy" id="2763658"/>
    <lineage>
        <taxon>Bacteria</taxon>
        <taxon>Bacillati</taxon>
        <taxon>Bacillota</taxon>
        <taxon>Clostridia</taxon>
        <taxon>Eubacteriales</taxon>
        <taxon>Oscillospiraceae</taxon>
        <taxon>Ligaoa</taxon>
    </lineage>
</organism>
<dbReference type="PRINTS" id="PR00303">
    <property type="entry name" value="SECYTRNLCASE"/>
</dbReference>
<proteinExistence type="inferred from homology"/>
<dbReference type="GO" id="GO:0006605">
    <property type="term" value="P:protein targeting"/>
    <property type="evidence" value="ECO:0007669"/>
    <property type="project" value="UniProtKB-UniRule"/>
</dbReference>
<comment type="function">
    <text evidence="10">The central subunit of the protein translocation channel SecYEG. Consists of two halves formed by TMs 1-5 and 6-10. These two domains form a lateral gate at the front which open onto the bilayer between TMs 2 and 7, and are clamped together by SecE at the back. The channel is closed by both a pore ring composed of hydrophobic SecY resides and a short helix (helix 2A) on the extracellular side of the membrane which forms a plug. The plug probably moves laterally to allow the channel to open. The ring and the pore may move independently.</text>
</comment>
<comment type="subcellular location">
    <subcellularLocation>
        <location evidence="10">Cell membrane</location>
        <topology evidence="10">Multi-pass membrane protein</topology>
    </subcellularLocation>
    <subcellularLocation>
        <location evidence="1">Membrane</location>
        <topology evidence="1">Multi-pass membrane protein</topology>
    </subcellularLocation>
</comment>
<keyword evidence="10" id="KW-1003">Cell membrane</keyword>
<evidence type="ECO:0000256" key="8">
    <source>
        <dbReference type="ARBA" id="ARBA00023136"/>
    </source>
</evidence>
<name>A0A926DVQ0_9FIRM</name>
<evidence type="ECO:0000256" key="2">
    <source>
        <dbReference type="ARBA" id="ARBA00005751"/>
    </source>
</evidence>
<dbReference type="PANTHER" id="PTHR10906">
    <property type="entry name" value="SECY/SEC61-ALPHA FAMILY MEMBER"/>
    <property type="match status" value="1"/>
</dbReference>
<keyword evidence="13" id="KW-1185">Reference proteome</keyword>
<evidence type="ECO:0000256" key="9">
    <source>
        <dbReference type="ARBA" id="ARBA00039733"/>
    </source>
</evidence>
<feature type="transmembrane region" description="Helical" evidence="10">
    <location>
        <begin position="214"/>
        <end position="235"/>
    </location>
</feature>
<dbReference type="InterPro" id="IPR002208">
    <property type="entry name" value="SecY/SEC61-alpha"/>
</dbReference>
<feature type="transmembrane region" description="Helical" evidence="10">
    <location>
        <begin position="180"/>
        <end position="202"/>
    </location>
</feature>
<evidence type="ECO:0000256" key="5">
    <source>
        <dbReference type="ARBA" id="ARBA00022927"/>
    </source>
</evidence>
<keyword evidence="4 10" id="KW-0812">Transmembrane</keyword>
<comment type="caution">
    <text evidence="10">Lacks conserved residue(s) required for the propagation of feature annotation.</text>
</comment>
<dbReference type="GO" id="GO:0065002">
    <property type="term" value="P:intracellular protein transmembrane transport"/>
    <property type="evidence" value="ECO:0007669"/>
    <property type="project" value="UniProtKB-UniRule"/>
</dbReference>
<reference evidence="12" key="1">
    <citation type="submission" date="2020-08" db="EMBL/GenBank/DDBJ databases">
        <title>Genome public.</title>
        <authorList>
            <person name="Liu C."/>
            <person name="Sun Q."/>
        </authorList>
    </citation>
    <scope>NUCLEOTIDE SEQUENCE</scope>
    <source>
        <strain evidence="12">NSJ-31</strain>
    </source>
</reference>
<accession>A0A926DVQ0</accession>
<comment type="caution">
    <text evidence="12">The sequence shown here is derived from an EMBL/GenBank/DDBJ whole genome shotgun (WGS) entry which is preliminary data.</text>
</comment>
<dbReference type="RefSeq" id="WP_249282383.1">
    <property type="nucleotide sequence ID" value="NZ_JACRST010000004.1"/>
</dbReference>
<evidence type="ECO:0000256" key="1">
    <source>
        <dbReference type="ARBA" id="ARBA00004141"/>
    </source>
</evidence>
<dbReference type="InterPro" id="IPR026593">
    <property type="entry name" value="SecY"/>
</dbReference>
<feature type="transmembrane region" description="Helical" evidence="10">
    <location>
        <begin position="145"/>
        <end position="168"/>
    </location>
</feature>
<feature type="transmembrane region" description="Helical" evidence="10">
    <location>
        <begin position="76"/>
        <end position="96"/>
    </location>
</feature>
<dbReference type="InterPro" id="IPR030659">
    <property type="entry name" value="SecY_CS"/>
</dbReference>
<keyword evidence="6 10" id="KW-1133">Transmembrane helix</keyword>
<dbReference type="GO" id="GO:0043952">
    <property type="term" value="P:protein transport by the Sec complex"/>
    <property type="evidence" value="ECO:0007669"/>
    <property type="project" value="UniProtKB-UniRule"/>
</dbReference>
<dbReference type="PROSITE" id="PS00755">
    <property type="entry name" value="SECY_1"/>
    <property type="match status" value="1"/>
</dbReference>
<evidence type="ECO:0000256" key="4">
    <source>
        <dbReference type="ARBA" id="ARBA00022692"/>
    </source>
</evidence>
<dbReference type="InterPro" id="IPR023201">
    <property type="entry name" value="SecY_dom_sf"/>
</dbReference>
<evidence type="ECO:0000313" key="13">
    <source>
        <dbReference type="Proteomes" id="UP000653127"/>
    </source>
</evidence>
<feature type="transmembrane region" description="Helical" evidence="10">
    <location>
        <begin position="116"/>
        <end position="133"/>
    </location>
</feature>
<evidence type="ECO:0000256" key="6">
    <source>
        <dbReference type="ARBA" id="ARBA00022989"/>
    </source>
</evidence>
<dbReference type="HAMAP" id="MF_01465">
    <property type="entry name" value="SecY"/>
    <property type="match status" value="1"/>
</dbReference>
<dbReference type="SUPFAM" id="SSF103491">
    <property type="entry name" value="Preprotein translocase SecY subunit"/>
    <property type="match status" value="1"/>
</dbReference>
<protein>
    <recommendedName>
        <fullName evidence="9 10">Protein translocase subunit SecY</fullName>
    </recommendedName>
</protein>
<evidence type="ECO:0000313" key="12">
    <source>
        <dbReference type="EMBL" id="MBC8546233.1"/>
    </source>
</evidence>
<evidence type="ECO:0000256" key="3">
    <source>
        <dbReference type="ARBA" id="ARBA00022448"/>
    </source>
</evidence>
<keyword evidence="8 10" id="KW-0472">Membrane</keyword>
<evidence type="ECO:0000256" key="11">
    <source>
        <dbReference type="RuleBase" id="RU004349"/>
    </source>
</evidence>
<dbReference type="FunFam" id="1.10.3370.10:FF:000001">
    <property type="entry name" value="Preprotein translocase subunit SecY"/>
    <property type="match status" value="1"/>
</dbReference>
<evidence type="ECO:0000256" key="7">
    <source>
        <dbReference type="ARBA" id="ARBA00023010"/>
    </source>
</evidence>
<dbReference type="AlphaFoldDB" id="A0A926DVQ0"/>
<dbReference type="EMBL" id="JACRST010000004">
    <property type="protein sequence ID" value="MBC8546233.1"/>
    <property type="molecule type" value="Genomic_DNA"/>
</dbReference>
<keyword evidence="7 10" id="KW-0811">Translocation</keyword>
<gene>
    <name evidence="10 12" type="primary">secY</name>
    <name evidence="12" type="ORF">H8711_04690</name>
</gene>